<dbReference type="Proteomes" id="UP000215256">
    <property type="component" value="Chromosome 1"/>
</dbReference>
<dbReference type="AlphaFoldDB" id="A0A248UEH9"/>
<gene>
    <name evidence="1" type="ORF">CES85_1171</name>
</gene>
<sequence>MLQLIFSAFQAGILLQGEMRDYSFCNNLFEPNSLPAIC</sequence>
<accession>A0A248UEH9</accession>
<proteinExistence type="predicted"/>
<evidence type="ECO:0000313" key="2">
    <source>
        <dbReference type="Proteomes" id="UP000215256"/>
    </source>
</evidence>
<dbReference type="EMBL" id="CP022604">
    <property type="protein sequence ID" value="ASV85217.1"/>
    <property type="molecule type" value="Genomic_DNA"/>
</dbReference>
<protein>
    <submittedName>
        <fullName evidence="1">Uncharacterized protein</fullName>
    </submittedName>
</protein>
<organism evidence="1 2">
    <name type="scientific">Ochrobactrum quorumnocens</name>
    <dbReference type="NCBI Taxonomy" id="271865"/>
    <lineage>
        <taxon>Bacteria</taxon>
        <taxon>Pseudomonadati</taxon>
        <taxon>Pseudomonadota</taxon>
        <taxon>Alphaproteobacteria</taxon>
        <taxon>Hyphomicrobiales</taxon>
        <taxon>Brucellaceae</taxon>
        <taxon>Brucella/Ochrobactrum group</taxon>
        <taxon>Ochrobactrum</taxon>
    </lineage>
</organism>
<evidence type="ECO:0000313" key="1">
    <source>
        <dbReference type="EMBL" id="ASV85217.1"/>
    </source>
</evidence>
<name>A0A248UEH9_9HYPH</name>
<dbReference type="KEGG" id="och:CES85_1171"/>
<reference evidence="1 2" key="1">
    <citation type="submission" date="2017-07" db="EMBL/GenBank/DDBJ databases">
        <title>Phylogenetic study on the rhizospheric bacterium Ochrobactrum sp. A44.</title>
        <authorList>
            <person name="Krzyzanowska D.M."/>
            <person name="Ossowicki A."/>
            <person name="Rajewska M."/>
            <person name="Maciag T."/>
            <person name="Kaczynski Z."/>
            <person name="Czerwicka M."/>
            <person name="Jafra S."/>
        </authorList>
    </citation>
    <scope>NUCLEOTIDE SEQUENCE [LARGE SCALE GENOMIC DNA]</scope>
    <source>
        <strain evidence="1 2">A44</strain>
    </source>
</reference>